<keyword evidence="2" id="KW-1185">Reference proteome</keyword>
<gene>
    <name evidence="1" type="ORF">Pla175_01770</name>
</gene>
<sequence length="92" mass="9977">MDTPISIHADLQSEFERLAAQRGEAVDAVVDVALRAGLRAIRDESPCDSFPVRSFNMGEPLCDVTKANQLADHLALSDEVALIQRLDGVEAD</sequence>
<protein>
    <submittedName>
        <fullName evidence="1">Uncharacterized protein</fullName>
    </submittedName>
</protein>
<dbReference type="Proteomes" id="UP000317429">
    <property type="component" value="Chromosome"/>
</dbReference>
<evidence type="ECO:0000313" key="1">
    <source>
        <dbReference type="EMBL" id="QDU86824.1"/>
    </source>
</evidence>
<organism evidence="1 2">
    <name type="scientific">Pirellulimonas nuda</name>
    <dbReference type="NCBI Taxonomy" id="2528009"/>
    <lineage>
        <taxon>Bacteria</taxon>
        <taxon>Pseudomonadati</taxon>
        <taxon>Planctomycetota</taxon>
        <taxon>Planctomycetia</taxon>
        <taxon>Pirellulales</taxon>
        <taxon>Lacipirellulaceae</taxon>
        <taxon>Pirellulimonas</taxon>
    </lineage>
</organism>
<reference evidence="1 2" key="1">
    <citation type="submission" date="2019-02" db="EMBL/GenBank/DDBJ databases">
        <title>Deep-cultivation of Planctomycetes and their phenomic and genomic characterization uncovers novel biology.</title>
        <authorList>
            <person name="Wiegand S."/>
            <person name="Jogler M."/>
            <person name="Boedeker C."/>
            <person name="Pinto D."/>
            <person name="Vollmers J."/>
            <person name="Rivas-Marin E."/>
            <person name="Kohn T."/>
            <person name="Peeters S.H."/>
            <person name="Heuer A."/>
            <person name="Rast P."/>
            <person name="Oberbeckmann S."/>
            <person name="Bunk B."/>
            <person name="Jeske O."/>
            <person name="Meyerdierks A."/>
            <person name="Storesund J.E."/>
            <person name="Kallscheuer N."/>
            <person name="Luecker S."/>
            <person name="Lage O.M."/>
            <person name="Pohl T."/>
            <person name="Merkel B.J."/>
            <person name="Hornburger P."/>
            <person name="Mueller R.-W."/>
            <person name="Bruemmer F."/>
            <person name="Labrenz M."/>
            <person name="Spormann A.M."/>
            <person name="Op den Camp H."/>
            <person name="Overmann J."/>
            <person name="Amann R."/>
            <person name="Jetten M.S.M."/>
            <person name="Mascher T."/>
            <person name="Medema M.H."/>
            <person name="Devos D.P."/>
            <person name="Kaster A.-K."/>
            <person name="Ovreas L."/>
            <person name="Rohde M."/>
            <person name="Galperin M.Y."/>
            <person name="Jogler C."/>
        </authorList>
    </citation>
    <scope>NUCLEOTIDE SEQUENCE [LARGE SCALE GENOMIC DNA]</scope>
    <source>
        <strain evidence="1 2">Pla175</strain>
    </source>
</reference>
<dbReference type="AlphaFoldDB" id="A0A518D5T1"/>
<dbReference type="KEGG" id="pnd:Pla175_01770"/>
<proteinExistence type="predicted"/>
<dbReference type="RefSeq" id="WP_145280399.1">
    <property type="nucleotide sequence ID" value="NZ_CP036291.1"/>
</dbReference>
<dbReference type="EMBL" id="CP036291">
    <property type="protein sequence ID" value="QDU86824.1"/>
    <property type="molecule type" value="Genomic_DNA"/>
</dbReference>
<accession>A0A518D5T1</accession>
<evidence type="ECO:0000313" key="2">
    <source>
        <dbReference type="Proteomes" id="UP000317429"/>
    </source>
</evidence>
<name>A0A518D5T1_9BACT</name>